<proteinExistence type="predicted"/>
<keyword evidence="1" id="KW-1133">Transmembrane helix</keyword>
<evidence type="ECO:0000256" key="1">
    <source>
        <dbReference type="SAM" id="Phobius"/>
    </source>
</evidence>
<sequence length="78" mass="9318">MKTRSSWPQCSRDFLMLLDSSLEALRTKRKHWRTWILFCCASMRLLMAVSFLKLMQMSLPEKLIVIVWMPELLCPSRQ</sequence>
<dbReference type="AlphaFoldDB" id="A0A7J8QBK8"/>
<keyword evidence="1" id="KW-0812">Transmembrane</keyword>
<organism evidence="2 3">
    <name type="scientific">Gossypium raimondii</name>
    <name type="common">Peruvian cotton</name>
    <name type="synonym">Gossypium klotzschianum subsp. raimondii</name>
    <dbReference type="NCBI Taxonomy" id="29730"/>
    <lineage>
        <taxon>Eukaryota</taxon>
        <taxon>Viridiplantae</taxon>
        <taxon>Streptophyta</taxon>
        <taxon>Embryophyta</taxon>
        <taxon>Tracheophyta</taxon>
        <taxon>Spermatophyta</taxon>
        <taxon>Magnoliopsida</taxon>
        <taxon>eudicotyledons</taxon>
        <taxon>Gunneridae</taxon>
        <taxon>Pentapetalae</taxon>
        <taxon>rosids</taxon>
        <taxon>malvids</taxon>
        <taxon>Malvales</taxon>
        <taxon>Malvaceae</taxon>
        <taxon>Malvoideae</taxon>
        <taxon>Gossypium</taxon>
    </lineage>
</organism>
<comment type="caution">
    <text evidence="2">The sequence shown here is derived from an EMBL/GenBank/DDBJ whole genome shotgun (WGS) entry which is preliminary data.</text>
</comment>
<gene>
    <name evidence="2" type="ORF">Gorai_008406</name>
</gene>
<dbReference type="Proteomes" id="UP000593578">
    <property type="component" value="Unassembled WGS sequence"/>
</dbReference>
<evidence type="ECO:0000313" key="3">
    <source>
        <dbReference type="Proteomes" id="UP000593578"/>
    </source>
</evidence>
<reference evidence="2 3" key="1">
    <citation type="journal article" date="2019" name="Genome Biol. Evol.">
        <title>Insights into the evolution of the New World diploid cottons (Gossypium, subgenus Houzingenia) based on genome sequencing.</title>
        <authorList>
            <person name="Grover C.E."/>
            <person name="Arick M.A. 2nd"/>
            <person name="Thrash A."/>
            <person name="Conover J.L."/>
            <person name="Sanders W.S."/>
            <person name="Peterson D.G."/>
            <person name="Frelichowski J.E."/>
            <person name="Scheffler J.A."/>
            <person name="Scheffler B.E."/>
            <person name="Wendel J.F."/>
        </authorList>
    </citation>
    <scope>NUCLEOTIDE SEQUENCE [LARGE SCALE GENOMIC DNA]</scope>
    <source>
        <strain evidence="2">8</strain>
        <tissue evidence="2">Leaf</tissue>
    </source>
</reference>
<keyword evidence="1" id="KW-0472">Membrane</keyword>
<feature type="transmembrane region" description="Helical" evidence="1">
    <location>
        <begin position="35"/>
        <end position="55"/>
    </location>
</feature>
<accession>A0A7J8QBK8</accession>
<protein>
    <submittedName>
        <fullName evidence="2">Uncharacterized protein</fullName>
    </submittedName>
</protein>
<dbReference type="EMBL" id="JABEZZ010000010">
    <property type="protein sequence ID" value="MBA0598650.1"/>
    <property type="molecule type" value="Genomic_DNA"/>
</dbReference>
<evidence type="ECO:0000313" key="2">
    <source>
        <dbReference type="EMBL" id="MBA0598650.1"/>
    </source>
</evidence>
<name>A0A7J8QBK8_GOSRA</name>